<keyword evidence="2" id="KW-0472">Membrane</keyword>
<gene>
    <name evidence="3" type="ORF">MFIFM68171_10095</name>
</gene>
<dbReference type="GeneID" id="98180837"/>
<sequence>MAATPFRAAAAPLQTAAPTVIIPPFRGLGRRFDNSTITTRPSKSQGPNCSNFNGFQTCSSGGDYGSCLANNDTDYCNCNNGVQYLDCVSAALATSSCQGAVAGVGDWEAYERNWIQDSCPSTPPAAVMTELPQPSTVELDFEPVSTVTPSGPITKAPPPLVAPSFSDGGELLTADCKSTSYTLVDGGDMVYYVAFIGCNADRPQCCPWDVSIETLPSESDGKGNRVAAEPGQFPIPADAAKGNLARCPRDYYSVSGQCCPNGYYKFTRRVAYQTPCFSSLAEKATPPAITAGLAANPTDSSLPTSAVVNVAWAMGYNTTGDPSPPLSQGATIGIGVGAGILGISLGVLAAFFIMRWRRNKKSAVAAERLQQTVQLEPHQGMTYHHGYHAPLGSPPLPSSNLGPPAPTKYAHTVSTNSGGDGVGGDWNGGYGYPHPSYPHQPQQMAGYEGYSHRT</sequence>
<protein>
    <submittedName>
        <fullName evidence="3">Uncharacterized protein</fullName>
    </submittedName>
</protein>
<evidence type="ECO:0000256" key="1">
    <source>
        <dbReference type="SAM" id="MobiDB-lite"/>
    </source>
</evidence>
<dbReference type="CDD" id="cd12087">
    <property type="entry name" value="TM_EGFR-like"/>
    <property type="match status" value="1"/>
</dbReference>
<feature type="compositionally biased region" description="Low complexity" evidence="1">
    <location>
        <begin position="432"/>
        <end position="443"/>
    </location>
</feature>
<name>A0ABQ0GQ83_9PEZI</name>
<evidence type="ECO:0000313" key="4">
    <source>
        <dbReference type="Proteomes" id="UP001628179"/>
    </source>
</evidence>
<reference evidence="3 4" key="1">
    <citation type="submission" date="2024-09" db="EMBL/GenBank/DDBJ databases">
        <title>Itraconazole resistance in Madurella fahalii resulting from another homologue of gene encoding cytochrome P450 14-alpha sterol demethylase (CYP51).</title>
        <authorList>
            <person name="Yoshioka I."/>
            <person name="Fahal A.H."/>
            <person name="Kaneko S."/>
            <person name="Yaguchi T."/>
        </authorList>
    </citation>
    <scope>NUCLEOTIDE SEQUENCE [LARGE SCALE GENOMIC DNA]</scope>
    <source>
        <strain evidence="3 4">IFM 68171</strain>
    </source>
</reference>
<dbReference type="RefSeq" id="XP_070921615.1">
    <property type="nucleotide sequence ID" value="XM_071065514.1"/>
</dbReference>
<keyword evidence="2" id="KW-1133">Transmembrane helix</keyword>
<feature type="transmembrane region" description="Helical" evidence="2">
    <location>
        <begin position="332"/>
        <end position="353"/>
    </location>
</feature>
<comment type="caution">
    <text evidence="3">The sequence shown here is derived from an EMBL/GenBank/DDBJ whole genome shotgun (WGS) entry which is preliminary data.</text>
</comment>
<proteinExistence type="predicted"/>
<dbReference type="Proteomes" id="UP001628179">
    <property type="component" value="Unassembled WGS sequence"/>
</dbReference>
<feature type="region of interest" description="Disordered" evidence="1">
    <location>
        <begin position="432"/>
        <end position="454"/>
    </location>
</feature>
<organism evidence="3 4">
    <name type="scientific">Madurella fahalii</name>
    <dbReference type="NCBI Taxonomy" id="1157608"/>
    <lineage>
        <taxon>Eukaryota</taxon>
        <taxon>Fungi</taxon>
        <taxon>Dikarya</taxon>
        <taxon>Ascomycota</taxon>
        <taxon>Pezizomycotina</taxon>
        <taxon>Sordariomycetes</taxon>
        <taxon>Sordariomycetidae</taxon>
        <taxon>Sordariales</taxon>
        <taxon>Sordariales incertae sedis</taxon>
        <taxon>Madurella</taxon>
    </lineage>
</organism>
<keyword evidence="2" id="KW-0812">Transmembrane</keyword>
<accession>A0ABQ0GQ83</accession>
<evidence type="ECO:0000256" key="2">
    <source>
        <dbReference type="SAM" id="Phobius"/>
    </source>
</evidence>
<dbReference type="EMBL" id="BAAFSV010000006">
    <property type="protein sequence ID" value="GAB1319885.1"/>
    <property type="molecule type" value="Genomic_DNA"/>
</dbReference>
<keyword evidence="4" id="KW-1185">Reference proteome</keyword>
<evidence type="ECO:0000313" key="3">
    <source>
        <dbReference type="EMBL" id="GAB1319885.1"/>
    </source>
</evidence>